<dbReference type="SFLD" id="SFLDS00001">
    <property type="entry name" value="Enolase"/>
    <property type="match status" value="1"/>
</dbReference>
<evidence type="ECO:0000256" key="1">
    <source>
        <dbReference type="ARBA" id="ARBA00001946"/>
    </source>
</evidence>
<dbReference type="InterPro" id="IPR029017">
    <property type="entry name" value="Enolase-like_N"/>
</dbReference>
<dbReference type="SUPFAM" id="SSF54826">
    <property type="entry name" value="Enolase N-terminal domain-like"/>
    <property type="match status" value="1"/>
</dbReference>
<dbReference type="Proteomes" id="UP000608513">
    <property type="component" value="Unassembled WGS sequence"/>
</dbReference>
<dbReference type="SUPFAM" id="SSF51604">
    <property type="entry name" value="Enolase C-terminal domain-like"/>
    <property type="match status" value="1"/>
</dbReference>
<dbReference type="RefSeq" id="WP_187076799.1">
    <property type="nucleotide sequence ID" value="NZ_JACORT010000005.1"/>
</dbReference>
<dbReference type="InterPro" id="IPR029065">
    <property type="entry name" value="Enolase_C-like"/>
</dbReference>
<feature type="domain" description="Mandelate racemase/muconate lactonizing enzyme C-terminal" evidence="4">
    <location>
        <begin position="147"/>
        <end position="243"/>
    </location>
</feature>
<dbReference type="EMBL" id="JACORT010000005">
    <property type="protein sequence ID" value="MBC5784062.1"/>
    <property type="molecule type" value="Genomic_DNA"/>
</dbReference>
<keyword evidence="6" id="KW-1185">Reference proteome</keyword>
<dbReference type="SFLD" id="SFLDG00179">
    <property type="entry name" value="mandelate_racemase"/>
    <property type="match status" value="1"/>
</dbReference>
<organism evidence="5 6">
    <name type="scientific">Ramlibacter cellulosilyticus</name>
    <dbReference type="NCBI Taxonomy" id="2764187"/>
    <lineage>
        <taxon>Bacteria</taxon>
        <taxon>Pseudomonadati</taxon>
        <taxon>Pseudomonadota</taxon>
        <taxon>Betaproteobacteria</taxon>
        <taxon>Burkholderiales</taxon>
        <taxon>Comamonadaceae</taxon>
        <taxon>Ramlibacter</taxon>
    </lineage>
</organism>
<dbReference type="PANTHER" id="PTHR13794">
    <property type="entry name" value="ENOLASE SUPERFAMILY, MANDELATE RACEMASE"/>
    <property type="match status" value="1"/>
</dbReference>
<dbReference type="InterPro" id="IPR036849">
    <property type="entry name" value="Enolase-like_C_sf"/>
</dbReference>
<dbReference type="GO" id="GO:0016052">
    <property type="term" value="P:carbohydrate catabolic process"/>
    <property type="evidence" value="ECO:0007669"/>
    <property type="project" value="TreeGrafter"/>
</dbReference>
<dbReference type="CDD" id="cd03328">
    <property type="entry name" value="MR_like_3"/>
    <property type="match status" value="1"/>
</dbReference>
<keyword evidence="2" id="KW-0479">Metal-binding</keyword>
<comment type="caution">
    <text evidence="5">The sequence shown here is derived from an EMBL/GenBank/DDBJ whole genome shotgun (WGS) entry which is preliminary data.</text>
</comment>
<dbReference type="InterPro" id="IPR013341">
    <property type="entry name" value="Mandelate_racemase_N_dom"/>
</dbReference>
<keyword evidence="3" id="KW-0460">Magnesium</keyword>
<dbReference type="Gene3D" id="3.30.390.10">
    <property type="entry name" value="Enolase-like, N-terminal domain"/>
    <property type="match status" value="1"/>
</dbReference>
<comment type="cofactor">
    <cofactor evidence="1">
        <name>Mg(2+)</name>
        <dbReference type="ChEBI" id="CHEBI:18420"/>
    </cofactor>
</comment>
<dbReference type="GO" id="GO:0000287">
    <property type="term" value="F:magnesium ion binding"/>
    <property type="evidence" value="ECO:0007669"/>
    <property type="project" value="TreeGrafter"/>
</dbReference>
<gene>
    <name evidence="5" type="ORF">H8N03_14010</name>
</gene>
<dbReference type="Pfam" id="PF13378">
    <property type="entry name" value="MR_MLE_C"/>
    <property type="match status" value="1"/>
</dbReference>
<evidence type="ECO:0000313" key="6">
    <source>
        <dbReference type="Proteomes" id="UP000608513"/>
    </source>
</evidence>
<dbReference type="PANTHER" id="PTHR13794:SF58">
    <property type="entry name" value="MITOCHONDRIAL ENOLASE SUPERFAMILY MEMBER 1"/>
    <property type="match status" value="1"/>
</dbReference>
<protein>
    <submittedName>
        <fullName evidence="5">Mandelate racemase</fullName>
    </submittedName>
</protein>
<dbReference type="SMART" id="SM00922">
    <property type="entry name" value="MR_MLE"/>
    <property type="match status" value="1"/>
</dbReference>
<name>A0A923SFL2_9BURK</name>
<dbReference type="Pfam" id="PF02746">
    <property type="entry name" value="MR_MLE_N"/>
    <property type="match status" value="1"/>
</dbReference>
<dbReference type="GO" id="GO:0009063">
    <property type="term" value="P:amino acid catabolic process"/>
    <property type="evidence" value="ECO:0007669"/>
    <property type="project" value="InterPro"/>
</dbReference>
<dbReference type="InterPro" id="IPR013342">
    <property type="entry name" value="Mandelate_racemase_C"/>
</dbReference>
<evidence type="ECO:0000256" key="2">
    <source>
        <dbReference type="ARBA" id="ARBA00022723"/>
    </source>
</evidence>
<proteinExistence type="predicted"/>
<evidence type="ECO:0000256" key="3">
    <source>
        <dbReference type="ARBA" id="ARBA00022842"/>
    </source>
</evidence>
<dbReference type="InterPro" id="IPR018110">
    <property type="entry name" value="Mandel_Rmase/mucon_lact_enz_CS"/>
</dbReference>
<dbReference type="InterPro" id="IPR046945">
    <property type="entry name" value="RHMD-like"/>
</dbReference>
<evidence type="ECO:0000259" key="4">
    <source>
        <dbReference type="SMART" id="SM00922"/>
    </source>
</evidence>
<dbReference type="AlphaFoldDB" id="A0A923SFL2"/>
<accession>A0A923SFL2</accession>
<dbReference type="PROSITE" id="PS00908">
    <property type="entry name" value="MR_MLE_1"/>
    <property type="match status" value="1"/>
</dbReference>
<sequence length="367" mass="39304">MLRDSAAPVEDVQAWSWRIPTDAPESDGTFAWNATTLVLAQVRAGGREGIGYSYGPAAGAALVRESLAQVLHQQDALDTMALFVRMRQAARNLGRQGVAALAISAVDAALWDLKGKLLGQPVVHLLGGAARRAVAVYGSGGFTSYDRAQLQEQLAGWASQGMRFVKMKVGREPAQDPQRVAWAREAVGPDTQIFVDANGACTRSEALALAQRFAECDVRWFEEPVSSDDVPGLCLLRHRAPARMEIAAGEYGFDLLHFRSLLEGGAVDVLQADATRCGGLTGFMAAAALCQAHGVPLSSHCAPALHVAACCCAATAVHMEWFHDHARIERMLFDGAPQPVQGLVEADRSRPGLGLAFRWADAKEYAS</sequence>
<dbReference type="Gene3D" id="3.20.20.120">
    <property type="entry name" value="Enolase-like C-terminal domain"/>
    <property type="match status" value="1"/>
</dbReference>
<reference evidence="5" key="1">
    <citation type="submission" date="2020-08" db="EMBL/GenBank/DDBJ databases">
        <title>Ramlibacter sp. USB13 16S ribosomal RNA gene genome sequencing and assembly.</title>
        <authorList>
            <person name="Kang M."/>
        </authorList>
    </citation>
    <scope>NUCLEOTIDE SEQUENCE</scope>
    <source>
        <strain evidence="5">USB13</strain>
    </source>
</reference>
<dbReference type="GO" id="GO:0016836">
    <property type="term" value="F:hydro-lyase activity"/>
    <property type="evidence" value="ECO:0007669"/>
    <property type="project" value="TreeGrafter"/>
</dbReference>
<evidence type="ECO:0000313" key="5">
    <source>
        <dbReference type="EMBL" id="MBC5784062.1"/>
    </source>
</evidence>